<name>A0A1N7K8T5_9FLAO</name>
<dbReference type="NCBIfam" id="TIGR01200">
    <property type="entry name" value="GLPGLI"/>
    <property type="match status" value="1"/>
</dbReference>
<dbReference type="OrthoDB" id="1440774at2"/>
<dbReference type="Pfam" id="PF22252">
    <property type="entry name" value="PNGase_F-II_N"/>
    <property type="match status" value="1"/>
</dbReference>
<dbReference type="InterPro" id="IPR005901">
    <property type="entry name" value="GLPGLI"/>
</dbReference>
<accession>A0A1N7K8T5</accession>
<proteinExistence type="predicted"/>
<dbReference type="RefSeq" id="WP_084176096.1">
    <property type="nucleotide sequence ID" value="NZ_FTNY01000009.1"/>
</dbReference>
<reference evidence="2" key="1">
    <citation type="submission" date="2017-01" db="EMBL/GenBank/DDBJ databases">
        <authorList>
            <person name="Varghese N."/>
            <person name="Submissions S."/>
        </authorList>
    </citation>
    <scope>NUCLEOTIDE SEQUENCE [LARGE SCALE GENOMIC DNA]</scope>
    <source>
        <strain evidence="2">DSM 17126</strain>
    </source>
</reference>
<dbReference type="Proteomes" id="UP000186373">
    <property type="component" value="Unassembled WGS sequence"/>
</dbReference>
<organism evidence="1 2">
    <name type="scientific">Chryseobacterium shigense</name>
    <dbReference type="NCBI Taxonomy" id="297244"/>
    <lineage>
        <taxon>Bacteria</taxon>
        <taxon>Pseudomonadati</taxon>
        <taxon>Bacteroidota</taxon>
        <taxon>Flavobacteriia</taxon>
        <taxon>Flavobacteriales</taxon>
        <taxon>Weeksellaceae</taxon>
        <taxon>Chryseobacterium group</taxon>
        <taxon>Chryseobacterium</taxon>
    </lineage>
</organism>
<keyword evidence="2" id="KW-1185">Reference proteome</keyword>
<protein>
    <submittedName>
        <fullName evidence="1">GLPGLI family protein</fullName>
    </submittedName>
</protein>
<evidence type="ECO:0000313" key="2">
    <source>
        <dbReference type="Proteomes" id="UP000186373"/>
    </source>
</evidence>
<sequence length="286" mass="32969">MKIIIAIFLFISGVLFSQNQRFTYEYSFKLDSLNKENVDKEIMNLDITKDGSYFYSALLITRDSLFKAEVEKGKISNSISIDFRKIKHPKANFRVSKTYPSLETVYHTSLNASNVAVKETKKMSWTILPETKSVEGFKAQKATTQFGGRNWMAWFTNDIQIQDGPYKFCGLPGLILTIEDEGKTHIFNLVGSQKLDDTPSLIDSKMKEIFITKEKFNQLWNEYMKDPAKNIKVMHSSSEMSETILFNSNTGSPMTKQELIRNKENGAKKFLSKFNNFIEKDLYNKE</sequence>
<dbReference type="EMBL" id="FTNY01000009">
    <property type="protein sequence ID" value="SIS57977.1"/>
    <property type="molecule type" value="Genomic_DNA"/>
</dbReference>
<dbReference type="AlphaFoldDB" id="A0A1N7K8T5"/>
<gene>
    <name evidence="1" type="ORF">SAMN05421639_1096</name>
</gene>
<evidence type="ECO:0000313" key="1">
    <source>
        <dbReference type="EMBL" id="SIS57977.1"/>
    </source>
</evidence>